<accession>A0ABD5WSP8</accession>
<dbReference type="PRINTS" id="PR00081">
    <property type="entry name" value="GDHRDH"/>
</dbReference>
<protein>
    <submittedName>
        <fullName evidence="3">SDR family oxidoreductase</fullName>
    </submittedName>
</protein>
<evidence type="ECO:0000313" key="4">
    <source>
        <dbReference type="Proteomes" id="UP001596407"/>
    </source>
</evidence>
<proteinExistence type="inferred from homology"/>
<organism evidence="3 4">
    <name type="scientific">Halorussus caseinilyticus</name>
    <dbReference type="NCBI Taxonomy" id="3034025"/>
    <lineage>
        <taxon>Archaea</taxon>
        <taxon>Methanobacteriati</taxon>
        <taxon>Methanobacteriota</taxon>
        <taxon>Stenosarchaea group</taxon>
        <taxon>Halobacteria</taxon>
        <taxon>Halobacteriales</taxon>
        <taxon>Haladaptataceae</taxon>
        <taxon>Halorussus</taxon>
    </lineage>
</organism>
<dbReference type="InterPro" id="IPR002347">
    <property type="entry name" value="SDR_fam"/>
</dbReference>
<name>A0ABD5WSP8_9EURY</name>
<dbReference type="FunFam" id="3.40.50.720:FF:000084">
    <property type="entry name" value="Short-chain dehydrogenase reductase"/>
    <property type="match status" value="1"/>
</dbReference>
<dbReference type="Gene3D" id="3.40.50.720">
    <property type="entry name" value="NAD(P)-binding Rossmann-like Domain"/>
    <property type="match status" value="1"/>
</dbReference>
<dbReference type="AlphaFoldDB" id="A0ABD5WSP8"/>
<dbReference type="Pfam" id="PF13561">
    <property type="entry name" value="adh_short_C2"/>
    <property type="match status" value="1"/>
</dbReference>
<dbReference type="SUPFAM" id="SSF51735">
    <property type="entry name" value="NAD(P)-binding Rossmann-fold domains"/>
    <property type="match status" value="1"/>
</dbReference>
<keyword evidence="2" id="KW-0560">Oxidoreductase</keyword>
<dbReference type="CDD" id="cd05344">
    <property type="entry name" value="BKR_like_SDR_like"/>
    <property type="match status" value="1"/>
</dbReference>
<dbReference type="PANTHER" id="PTHR43639">
    <property type="entry name" value="OXIDOREDUCTASE, SHORT-CHAIN DEHYDROGENASE/REDUCTASE FAMILY (AFU_ORTHOLOGUE AFUA_5G02870)"/>
    <property type="match status" value="1"/>
</dbReference>
<sequence>MDLGLTGNSALVTASSSGLGRASAKALAAEGANVAICARGEEQLADAEEEIDAAGDGDVVAVPTDITDPDEIEALVDATVSEFGGLDHLVTSAGGPPGGPFLDTTERDWYEAYDLLVMSAVWLTKAAHPHLAESDAGTVVNVTSTSVREAIDGLVLSNAVRRGVVGLMKTQAREFAPEVRVNAVLPGAHETPRIQELVEAAVERGEYDTYDEGLAAWADDIPLNRVGDPRELGDAVAFLSSERASFVNGAAVPVDGGRLRS</sequence>
<comment type="caution">
    <text evidence="3">The sequence shown here is derived from an EMBL/GenBank/DDBJ whole genome shotgun (WGS) entry which is preliminary data.</text>
</comment>
<dbReference type="Proteomes" id="UP001596407">
    <property type="component" value="Unassembled WGS sequence"/>
</dbReference>
<dbReference type="GeneID" id="79304886"/>
<comment type="similarity">
    <text evidence="1">Belongs to the short-chain dehydrogenases/reductases (SDR) family.</text>
</comment>
<evidence type="ECO:0000256" key="2">
    <source>
        <dbReference type="ARBA" id="ARBA00023002"/>
    </source>
</evidence>
<dbReference type="PANTHER" id="PTHR43639:SF1">
    <property type="entry name" value="SHORT-CHAIN DEHYDROGENASE_REDUCTASE FAMILY PROTEIN"/>
    <property type="match status" value="1"/>
</dbReference>
<evidence type="ECO:0000256" key="1">
    <source>
        <dbReference type="ARBA" id="ARBA00006484"/>
    </source>
</evidence>
<keyword evidence="4" id="KW-1185">Reference proteome</keyword>
<reference evidence="3 4" key="1">
    <citation type="journal article" date="2019" name="Int. J. Syst. Evol. Microbiol.">
        <title>The Global Catalogue of Microorganisms (GCM) 10K type strain sequencing project: providing services to taxonomists for standard genome sequencing and annotation.</title>
        <authorList>
            <consortium name="The Broad Institute Genomics Platform"/>
            <consortium name="The Broad Institute Genome Sequencing Center for Infectious Disease"/>
            <person name="Wu L."/>
            <person name="Ma J."/>
        </authorList>
    </citation>
    <scope>NUCLEOTIDE SEQUENCE [LARGE SCALE GENOMIC DNA]</scope>
    <source>
        <strain evidence="3 4">DT72</strain>
    </source>
</reference>
<dbReference type="EMBL" id="JBHSZH010000005">
    <property type="protein sequence ID" value="MFC7081780.1"/>
    <property type="molecule type" value="Genomic_DNA"/>
</dbReference>
<dbReference type="GO" id="GO:0016491">
    <property type="term" value="F:oxidoreductase activity"/>
    <property type="evidence" value="ECO:0007669"/>
    <property type="project" value="UniProtKB-KW"/>
</dbReference>
<dbReference type="InterPro" id="IPR036291">
    <property type="entry name" value="NAD(P)-bd_dom_sf"/>
</dbReference>
<dbReference type="RefSeq" id="WP_276280262.1">
    <property type="nucleotide sequence ID" value="NZ_CP119809.1"/>
</dbReference>
<gene>
    <name evidence="3" type="ORF">ACFQJ6_18460</name>
</gene>
<evidence type="ECO:0000313" key="3">
    <source>
        <dbReference type="EMBL" id="MFC7081780.1"/>
    </source>
</evidence>